<feature type="domain" description="CheB-type methylesterase" evidence="5">
    <location>
        <begin position="1"/>
        <end position="124"/>
    </location>
</feature>
<sequence length="266" mass="29368">MHPEDGAKISRGTIYVAPPDVHMVVIDGRVRLTRGPRQNRHRPSIDTLFRSAAYAFGSRVIAAVLTGSLRDGTVGLRAIHSRGGVTIVQDPKDAKFPGMPRSALQSATVDHCVPLAGIAPLMVSLAAEPVPDEAPRPTKELEMEVRHDQGDLSVDLDHLGKPSYFTCPECHGTLWEIRDGELRYRCRVGHGYSAEGLIGHMDESLENTLWAAARALVETAHLKERVTKRLEEKNPELAQRLRAESTLTRRRADAIKKILTEDKPIS</sequence>
<dbReference type="InterPro" id="IPR000673">
    <property type="entry name" value="Sig_transdc_resp-reg_Me-estase"/>
</dbReference>
<gene>
    <name evidence="6" type="ORF">E6K80_02845</name>
</gene>
<proteinExistence type="predicted"/>
<dbReference type="InterPro" id="IPR035909">
    <property type="entry name" value="CheB_C"/>
</dbReference>
<dbReference type="EC" id="3.1.1.61" evidence="2"/>
<dbReference type="GO" id="GO:0000156">
    <property type="term" value="F:phosphorelay response regulator activity"/>
    <property type="evidence" value="ECO:0007669"/>
    <property type="project" value="InterPro"/>
</dbReference>
<comment type="caution">
    <text evidence="6">The sequence shown here is derived from an EMBL/GenBank/DDBJ whole genome shotgun (WGS) entry which is preliminary data.</text>
</comment>
<reference evidence="6 7" key="1">
    <citation type="journal article" date="2019" name="Nat. Microbiol.">
        <title>Mediterranean grassland soil C-N compound turnover is dependent on rainfall and depth, and is mediated by genomically divergent microorganisms.</title>
        <authorList>
            <person name="Diamond S."/>
            <person name="Andeer P.F."/>
            <person name="Li Z."/>
            <person name="Crits-Christoph A."/>
            <person name="Burstein D."/>
            <person name="Anantharaman K."/>
            <person name="Lane K.R."/>
            <person name="Thomas B.C."/>
            <person name="Pan C."/>
            <person name="Northen T.R."/>
            <person name="Banfield J.F."/>
        </authorList>
    </citation>
    <scope>NUCLEOTIDE SEQUENCE [LARGE SCALE GENOMIC DNA]</scope>
    <source>
        <strain evidence="6">WS_10</strain>
    </source>
</reference>
<keyword evidence="1" id="KW-0378">Hydrolase</keyword>
<dbReference type="PANTHER" id="PTHR42872">
    <property type="entry name" value="PROTEIN-GLUTAMATE METHYLESTERASE/PROTEIN-GLUTAMINE GLUTAMINASE"/>
    <property type="match status" value="1"/>
</dbReference>
<dbReference type="Pfam" id="PF01339">
    <property type="entry name" value="CheB_methylest"/>
    <property type="match status" value="1"/>
</dbReference>
<evidence type="ECO:0000256" key="2">
    <source>
        <dbReference type="ARBA" id="ARBA00039140"/>
    </source>
</evidence>
<evidence type="ECO:0000256" key="4">
    <source>
        <dbReference type="PROSITE-ProRule" id="PRU00050"/>
    </source>
</evidence>
<dbReference type="CDD" id="cd16433">
    <property type="entry name" value="CheB"/>
    <property type="match status" value="1"/>
</dbReference>
<dbReference type="PROSITE" id="PS50122">
    <property type="entry name" value="CHEB"/>
    <property type="match status" value="1"/>
</dbReference>
<dbReference type="Proteomes" id="UP000319836">
    <property type="component" value="Unassembled WGS sequence"/>
</dbReference>
<evidence type="ECO:0000313" key="7">
    <source>
        <dbReference type="Proteomes" id="UP000319836"/>
    </source>
</evidence>
<dbReference type="AlphaFoldDB" id="A0A538U940"/>
<dbReference type="PIRSF" id="PIRSF036461">
    <property type="entry name" value="Chmtx_methlestr"/>
    <property type="match status" value="1"/>
</dbReference>
<dbReference type="GO" id="GO:0005737">
    <property type="term" value="C:cytoplasm"/>
    <property type="evidence" value="ECO:0007669"/>
    <property type="project" value="InterPro"/>
</dbReference>
<dbReference type="EMBL" id="VBPA01000061">
    <property type="protein sequence ID" value="TMQ72406.1"/>
    <property type="molecule type" value="Genomic_DNA"/>
</dbReference>
<comment type="catalytic activity">
    <reaction evidence="3">
        <text>[protein]-L-glutamate 5-O-methyl ester + H2O = L-glutamyl-[protein] + methanol + H(+)</text>
        <dbReference type="Rhea" id="RHEA:23236"/>
        <dbReference type="Rhea" id="RHEA-COMP:10208"/>
        <dbReference type="Rhea" id="RHEA-COMP:10311"/>
        <dbReference type="ChEBI" id="CHEBI:15377"/>
        <dbReference type="ChEBI" id="CHEBI:15378"/>
        <dbReference type="ChEBI" id="CHEBI:17790"/>
        <dbReference type="ChEBI" id="CHEBI:29973"/>
        <dbReference type="ChEBI" id="CHEBI:82795"/>
        <dbReference type="EC" id="3.1.1.61"/>
    </reaction>
</comment>
<protein>
    <recommendedName>
        <fullName evidence="2">protein-glutamate methylesterase</fullName>
        <ecNumber evidence="2">3.1.1.61</ecNumber>
    </recommendedName>
</protein>
<evidence type="ECO:0000313" key="6">
    <source>
        <dbReference type="EMBL" id="TMQ72406.1"/>
    </source>
</evidence>
<evidence type="ECO:0000256" key="3">
    <source>
        <dbReference type="ARBA" id="ARBA00048267"/>
    </source>
</evidence>
<dbReference type="PANTHER" id="PTHR42872:SF6">
    <property type="entry name" value="PROTEIN-GLUTAMATE METHYLESTERASE_PROTEIN-GLUTAMINE GLUTAMINASE"/>
    <property type="match status" value="1"/>
</dbReference>
<dbReference type="Gene3D" id="3.40.50.180">
    <property type="entry name" value="Methylesterase CheB, C-terminal domain"/>
    <property type="match status" value="1"/>
</dbReference>
<accession>A0A538U940</accession>
<dbReference type="GO" id="GO:0006935">
    <property type="term" value="P:chemotaxis"/>
    <property type="evidence" value="ECO:0007669"/>
    <property type="project" value="InterPro"/>
</dbReference>
<name>A0A538U940_UNCEI</name>
<dbReference type="InterPro" id="IPR011247">
    <property type="entry name" value="Chemotax_prot-Glu_Me-esterase"/>
</dbReference>
<dbReference type="GO" id="GO:0008984">
    <property type="term" value="F:protein-glutamate methylesterase activity"/>
    <property type="evidence" value="ECO:0007669"/>
    <property type="project" value="UniProtKB-EC"/>
</dbReference>
<comment type="caution">
    <text evidence="4">Lacks conserved residue(s) required for the propagation of feature annotation.</text>
</comment>
<evidence type="ECO:0000259" key="5">
    <source>
        <dbReference type="PROSITE" id="PS50122"/>
    </source>
</evidence>
<evidence type="ECO:0000256" key="1">
    <source>
        <dbReference type="ARBA" id="ARBA00022801"/>
    </source>
</evidence>
<organism evidence="6 7">
    <name type="scientific">Eiseniibacteriota bacterium</name>
    <dbReference type="NCBI Taxonomy" id="2212470"/>
    <lineage>
        <taxon>Bacteria</taxon>
        <taxon>Candidatus Eiseniibacteriota</taxon>
    </lineage>
</organism>
<dbReference type="SUPFAM" id="SSF52738">
    <property type="entry name" value="Methylesterase CheB, C-terminal domain"/>
    <property type="match status" value="1"/>
</dbReference>